<keyword evidence="1 3" id="KW-0808">Transferase</keyword>
<reference evidence="3 4" key="1">
    <citation type="submission" date="2014-03" db="EMBL/GenBank/DDBJ databases">
        <title>Draft Genome Sequences of 13 Willow Endophytes.</title>
        <authorList>
            <person name="Gan H.Y."/>
            <person name="Gan H.M."/>
            <person name="Savka M.A."/>
            <person name="Hudson A.O."/>
        </authorList>
    </citation>
    <scope>NUCLEOTIDE SEQUENCE [LARGE SCALE GENOMIC DNA]</scope>
    <source>
        <strain evidence="3 4">RIT293</strain>
    </source>
</reference>
<gene>
    <name evidence="3" type="ORF">BW34_00889</name>
</gene>
<evidence type="ECO:0000313" key="3">
    <source>
        <dbReference type="EMBL" id="EZP29040.1"/>
    </source>
</evidence>
<dbReference type="Gene3D" id="3.40.50.2000">
    <property type="entry name" value="Glycogen Phosphorylase B"/>
    <property type="match status" value="2"/>
</dbReference>
<name>A0A031FZG2_9MICO</name>
<dbReference type="GO" id="GO:0016757">
    <property type="term" value="F:glycosyltransferase activity"/>
    <property type="evidence" value="ECO:0007669"/>
    <property type="project" value="InterPro"/>
</dbReference>
<dbReference type="PANTHER" id="PTHR46401">
    <property type="entry name" value="GLYCOSYLTRANSFERASE WBBK-RELATED"/>
    <property type="match status" value="1"/>
</dbReference>
<dbReference type="GO" id="GO:0009103">
    <property type="term" value="P:lipopolysaccharide biosynthetic process"/>
    <property type="evidence" value="ECO:0007669"/>
    <property type="project" value="TreeGrafter"/>
</dbReference>
<evidence type="ECO:0000256" key="1">
    <source>
        <dbReference type="ARBA" id="ARBA00022679"/>
    </source>
</evidence>
<evidence type="ECO:0000313" key="4">
    <source>
        <dbReference type="Proteomes" id="UP000024001"/>
    </source>
</evidence>
<dbReference type="PANTHER" id="PTHR46401:SF2">
    <property type="entry name" value="GLYCOSYLTRANSFERASE WBBK-RELATED"/>
    <property type="match status" value="1"/>
</dbReference>
<feature type="domain" description="Glycosyl transferase family 1" evidence="2">
    <location>
        <begin position="155"/>
        <end position="290"/>
    </location>
</feature>
<keyword evidence="4" id="KW-1185">Reference proteome</keyword>
<sequence length="327" mass="35688">MRTYSIWADARWAGRHGIGRYATEVLARLGDTVRSLPFSGKPADARDAFRALGKYDDADLIYSPGYAGFISRAPQLLTLHDLIHLEVGGPQGVKYVAYYNAIIRPIIRRSKAVLTVSETSAHAIREWLGDDTVDVINAGNACSPAFKPPTETTASREHILYVGNMRAHKNPGVAMSILREDEDLRLRMVLPARERSEAILMADRMGVGSRVSVISGLEDQELAREYHSAIATVMPSSLEGFGLPALESVCSGTPVVYWQGCAAIAEAAKGAGIPINELHDPAEWAKNIRAVRDNATPARPTERPSWDDVAKRVSTTVREVASRGLRS</sequence>
<dbReference type="Proteomes" id="UP000024001">
    <property type="component" value="Unassembled WGS sequence"/>
</dbReference>
<dbReference type="Pfam" id="PF00534">
    <property type="entry name" value="Glycos_transf_1"/>
    <property type="match status" value="1"/>
</dbReference>
<dbReference type="InterPro" id="IPR001296">
    <property type="entry name" value="Glyco_trans_1"/>
</dbReference>
<dbReference type="OrthoDB" id="9801609at2"/>
<protein>
    <submittedName>
        <fullName evidence="3">Glycosyltransferase, group 1 family protein</fullName>
    </submittedName>
</protein>
<organism evidence="3 4">
    <name type="scientific">Microbacterium oleivorans</name>
    <dbReference type="NCBI Taxonomy" id="273677"/>
    <lineage>
        <taxon>Bacteria</taxon>
        <taxon>Bacillati</taxon>
        <taxon>Actinomycetota</taxon>
        <taxon>Actinomycetes</taxon>
        <taxon>Micrococcales</taxon>
        <taxon>Microbacteriaceae</taxon>
        <taxon>Microbacterium</taxon>
    </lineage>
</organism>
<dbReference type="SUPFAM" id="SSF53756">
    <property type="entry name" value="UDP-Glycosyltransferase/glycogen phosphorylase"/>
    <property type="match status" value="1"/>
</dbReference>
<proteinExistence type="predicted"/>
<accession>A0A031FZG2</accession>
<dbReference type="RefSeq" id="WP_052009392.1">
    <property type="nucleotide sequence ID" value="NZ_JFYO01000003.1"/>
</dbReference>
<comment type="caution">
    <text evidence="3">The sequence shown here is derived from an EMBL/GenBank/DDBJ whole genome shotgun (WGS) entry which is preliminary data.</text>
</comment>
<dbReference type="eggNOG" id="COG0438">
    <property type="taxonomic scope" value="Bacteria"/>
</dbReference>
<dbReference type="AlphaFoldDB" id="A0A031FZG2"/>
<dbReference type="EMBL" id="JFYO01000003">
    <property type="protein sequence ID" value="EZP29040.1"/>
    <property type="molecule type" value="Genomic_DNA"/>
</dbReference>
<evidence type="ECO:0000259" key="2">
    <source>
        <dbReference type="Pfam" id="PF00534"/>
    </source>
</evidence>